<evidence type="ECO:0000256" key="3">
    <source>
        <dbReference type="PROSITE-ProRule" id="PRU00169"/>
    </source>
</evidence>
<dbReference type="PANTHER" id="PTHR45339:SF1">
    <property type="entry name" value="HYBRID SIGNAL TRANSDUCTION HISTIDINE KINASE J"/>
    <property type="match status" value="1"/>
</dbReference>
<feature type="compositionally biased region" description="Low complexity" evidence="4">
    <location>
        <begin position="232"/>
        <end position="264"/>
    </location>
</feature>
<dbReference type="KEGG" id="mng:MNEG_16545"/>
<gene>
    <name evidence="6" type="ORF">MNEG_16545</name>
</gene>
<keyword evidence="6" id="KW-0808">Transferase</keyword>
<feature type="region of interest" description="Disordered" evidence="4">
    <location>
        <begin position="393"/>
        <end position="419"/>
    </location>
</feature>
<feature type="modified residue" description="4-aspartylphosphate" evidence="3">
    <location>
        <position position="322"/>
    </location>
</feature>
<dbReference type="Pfam" id="PF00072">
    <property type="entry name" value="Response_reg"/>
    <property type="match status" value="1"/>
</dbReference>
<feature type="compositionally biased region" description="Low complexity" evidence="4">
    <location>
        <begin position="204"/>
        <end position="215"/>
    </location>
</feature>
<keyword evidence="6" id="KW-0418">Kinase</keyword>
<dbReference type="GO" id="GO:0000160">
    <property type="term" value="P:phosphorelay signal transduction system"/>
    <property type="evidence" value="ECO:0007669"/>
    <property type="project" value="UniProtKB-KW"/>
</dbReference>
<proteinExistence type="predicted"/>
<feature type="compositionally biased region" description="Pro residues" evidence="4">
    <location>
        <begin position="96"/>
        <end position="122"/>
    </location>
</feature>
<evidence type="ECO:0000256" key="1">
    <source>
        <dbReference type="ARBA" id="ARBA00022553"/>
    </source>
</evidence>
<feature type="compositionally biased region" description="Pro residues" evidence="4">
    <location>
        <begin position="190"/>
        <end position="203"/>
    </location>
</feature>
<evidence type="ECO:0000259" key="5">
    <source>
        <dbReference type="PROSITE" id="PS50110"/>
    </source>
</evidence>
<dbReference type="Proteomes" id="UP000054498">
    <property type="component" value="Unassembled WGS sequence"/>
</dbReference>
<feature type="domain" description="Response regulatory" evidence="5">
    <location>
        <begin position="271"/>
        <end position="391"/>
    </location>
</feature>
<dbReference type="EMBL" id="KK106699">
    <property type="protein sequence ID" value="KIY91419.1"/>
    <property type="molecule type" value="Genomic_DNA"/>
</dbReference>
<dbReference type="CDD" id="cd17546">
    <property type="entry name" value="REC_hyHK_CKI1_RcsC-like"/>
    <property type="match status" value="1"/>
</dbReference>
<evidence type="ECO:0000256" key="2">
    <source>
        <dbReference type="ARBA" id="ARBA00023012"/>
    </source>
</evidence>
<dbReference type="Gene3D" id="3.40.50.2300">
    <property type="match status" value="1"/>
</dbReference>
<accession>A0A0D2LHB3</accession>
<feature type="compositionally biased region" description="Low complexity" evidence="4">
    <location>
        <begin position="27"/>
        <end position="53"/>
    </location>
</feature>
<feature type="region of interest" description="Disordered" evidence="4">
    <location>
        <begin position="158"/>
        <end position="264"/>
    </location>
</feature>
<dbReference type="RefSeq" id="XP_013890439.1">
    <property type="nucleotide sequence ID" value="XM_014034985.1"/>
</dbReference>
<keyword evidence="7" id="KW-1185">Reference proteome</keyword>
<keyword evidence="2" id="KW-0902">Two-component regulatory system</keyword>
<keyword evidence="1 3" id="KW-0597">Phosphoprotein</keyword>
<dbReference type="GO" id="GO:0004673">
    <property type="term" value="F:protein histidine kinase activity"/>
    <property type="evidence" value="ECO:0007669"/>
    <property type="project" value="UniProtKB-EC"/>
</dbReference>
<evidence type="ECO:0000256" key="4">
    <source>
        <dbReference type="SAM" id="MobiDB-lite"/>
    </source>
</evidence>
<feature type="region of interest" description="Disordered" evidence="4">
    <location>
        <begin position="12"/>
        <end position="144"/>
    </location>
</feature>
<evidence type="ECO:0000313" key="6">
    <source>
        <dbReference type="EMBL" id="KIY91419.1"/>
    </source>
</evidence>
<name>A0A0D2LHB3_9CHLO</name>
<feature type="compositionally biased region" description="Low complexity" evidence="4">
    <location>
        <begin position="123"/>
        <end position="140"/>
    </location>
</feature>
<dbReference type="InterPro" id="IPR011006">
    <property type="entry name" value="CheY-like_superfamily"/>
</dbReference>
<dbReference type="SMART" id="SM00448">
    <property type="entry name" value="REC"/>
    <property type="match status" value="1"/>
</dbReference>
<dbReference type="AlphaFoldDB" id="A0A0D2LHB3"/>
<evidence type="ECO:0000313" key="7">
    <source>
        <dbReference type="Proteomes" id="UP000054498"/>
    </source>
</evidence>
<dbReference type="EC" id="2.7.13.3" evidence="6"/>
<dbReference type="PROSITE" id="PS50110">
    <property type="entry name" value="RESPONSE_REGULATORY"/>
    <property type="match status" value="1"/>
</dbReference>
<dbReference type="OrthoDB" id="10266508at2759"/>
<dbReference type="GeneID" id="25734315"/>
<protein>
    <submittedName>
        <fullName evidence="6">Multi-sensor hybrid histidine kinase</fullName>
        <ecNumber evidence="6">2.7.13.3</ecNumber>
    </submittedName>
</protein>
<organism evidence="6 7">
    <name type="scientific">Monoraphidium neglectum</name>
    <dbReference type="NCBI Taxonomy" id="145388"/>
    <lineage>
        <taxon>Eukaryota</taxon>
        <taxon>Viridiplantae</taxon>
        <taxon>Chlorophyta</taxon>
        <taxon>core chlorophytes</taxon>
        <taxon>Chlorophyceae</taxon>
        <taxon>CS clade</taxon>
        <taxon>Sphaeropleales</taxon>
        <taxon>Selenastraceae</taxon>
        <taxon>Monoraphidium</taxon>
    </lineage>
</organism>
<reference evidence="6 7" key="1">
    <citation type="journal article" date="2013" name="BMC Genomics">
        <title>Reconstruction of the lipid metabolism for the microalga Monoraphidium neglectum from its genome sequence reveals characteristics suitable for biofuel production.</title>
        <authorList>
            <person name="Bogen C."/>
            <person name="Al-Dilaimi A."/>
            <person name="Albersmeier A."/>
            <person name="Wichmann J."/>
            <person name="Grundmann M."/>
            <person name="Rupp O."/>
            <person name="Lauersen K.J."/>
            <person name="Blifernez-Klassen O."/>
            <person name="Kalinowski J."/>
            <person name="Goesmann A."/>
            <person name="Mussgnug J.H."/>
            <person name="Kruse O."/>
        </authorList>
    </citation>
    <scope>NUCLEOTIDE SEQUENCE [LARGE SCALE GENOMIC DNA]</scope>
    <source>
        <strain evidence="6 7">SAG 48.87</strain>
    </source>
</reference>
<dbReference type="SUPFAM" id="SSF52172">
    <property type="entry name" value="CheY-like"/>
    <property type="match status" value="1"/>
</dbReference>
<dbReference type="InterPro" id="IPR001789">
    <property type="entry name" value="Sig_transdc_resp-reg_receiver"/>
</dbReference>
<feature type="compositionally biased region" description="Low complexity" evidence="4">
    <location>
        <begin position="161"/>
        <end position="184"/>
    </location>
</feature>
<dbReference type="PANTHER" id="PTHR45339">
    <property type="entry name" value="HYBRID SIGNAL TRANSDUCTION HISTIDINE KINASE J"/>
    <property type="match status" value="1"/>
</dbReference>
<sequence>MVAALQKAAGMLSWQGGSENAPRLARAPAPAWAAQPGAAPYGGPAAQAASAAGQGVGGGAGGGGGGGGSGAGAGKERWRMRASIDNSALQQSPHLRPLPPLPDLSPPPPPPQQQQHAAPPPLDLAGAPGAAPAEAKQPGAVMRGLRPLTTAVKSVFMGASAAAQQQQQQQQQRQQQQQQQQQQRQQEEVVPPPVPQQQQPPAPLQQQEAALAAAANGADGSRAPALAPLPPRVGAAALPPQAPTTQQSQPQAGAQQQPLQLQSQPQAPPLQILIAEDNRVNQMVLLKVLQSVLPGCRPDVVANGLQVLEAVRGKAYDVIFMDVHMPEMDGVTASERIRDGCAPSGPRPRIVAVTADTLASLRQRCAEAGIEAFISKPFRVEDLRRVVERFGLNVPPPPPAPRAPAPQPQPPAAPQLAWA</sequence>
<feature type="compositionally biased region" description="Gly residues" evidence="4">
    <location>
        <begin position="54"/>
        <end position="73"/>
    </location>
</feature>
<feature type="compositionally biased region" description="Pro residues" evidence="4">
    <location>
        <begin position="394"/>
        <end position="413"/>
    </location>
</feature>
<dbReference type="STRING" id="145388.A0A0D2LHB3"/>